<comment type="subcellular location">
    <subcellularLocation>
        <location evidence="1">Membrane</location>
        <topology evidence="1">Multi-pass membrane protein</topology>
    </subcellularLocation>
</comment>
<sequence>MITKQHTHVLSRVHLFLAFFSIALGGTFGLLQGLVRAGAITLPSWLSYYQILTAHGLLLALISTTYFIFAFLLAGNGATLGDLSKTEYTLAKWGTIVLTAGVILAATMILKGDASVLYTFYLPLQASPWFYVGLALFVIGTWLFAAGLIHQYFAWRKAHPGQKTPLFAFLGTVTLLLWIIASLGVAATVLFQMIPLSFGWVQGVNVELSRTLFWYFGHPLVYFWLLPTYMAWYTVMPRLIGGKLFSDTLARFAFLLFLVFSFPVGIHHQLTEPGIQDGWKFFQVILTFMVVIPSLMTAFNVFASLESVPRTAGQRRSLFGWIGALPWGDVRFLAMIIAMLFFIPGGIGGLVNASYQMNAMVHNTLFVVGHFHITVGTPVMLTFFAISYWLIPHLTGRTFTPLANRLGILQTVIWSLGMLIMSWTQHALGLMGAPRRTAYTVYQNHPQAQVWFDTPWANYTLMAIGGALLFTGIVLMLVIVIYLGFFAPRSEKATFPLAEARDDGPQPAFLENWKLWLTITAVLILIAYTVPIFDILAHNAPLARGMRTW</sequence>
<evidence type="ECO:0000313" key="10">
    <source>
        <dbReference type="EMBL" id="PTQ57577.1"/>
    </source>
</evidence>
<dbReference type="AlphaFoldDB" id="A0A2R6Y4G9"/>
<feature type="transmembrane region" description="Helical" evidence="8">
    <location>
        <begin position="461"/>
        <end position="485"/>
    </location>
</feature>
<dbReference type="InterPro" id="IPR036927">
    <property type="entry name" value="Cyt_c_oxase-like_su1_sf"/>
</dbReference>
<reference evidence="11" key="1">
    <citation type="journal article" date="2018" name="Sci. Rep.">
        <title>Lignite coal burning seam in the remote Altai Mountains harbors a hydrogen-driven thermophilic microbial community.</title>
        <authorList>
            <person name="Kadnikov V.V."/>
            <person name="Mardanov A.V."/>
            <person name="Ivasenko D.A."/>
            <person name="Antsiferov D.V."/>
            <person name="Beletsky A.V."/>
            <person name="Karnachuk O.V."/>
            <person name="Ravin N.V."/>
        </authorList>
    </citation>
    <scope>NUCLEOTIDE SEQUENCE [LARGE SCALE GENOMIC DNA]</scope>
</reference>
<keyword evidence="7" id="KW-0349">Heme</keyword>
<dbReference type="PRINTS" id="PR01165">
    <property type="entry name" value="CYCOXIDASEI"/>
</dbReference>
<dbReference type="Gene3D" id="1.20.210.10">
    <property type="entry name" value="Cytochrome c oxidase-like, subunit I domain"/>
    <property type="match status" value="1"/>
</dbReference>
<keyword evidence="5 8" id="KW-1133">Transmembrane helix</keyword>
<dbReference type="PROSITE" id="PS00077">
    <property type="entry name" value="COX1_CUB"/>
    <property type="match status" value="1"/>
</dbReference>
<dbReference type="GO" id="GO:0016020">
    <property type="term" value="C:membrane"/>
    <property type="evidence" value="ECO:0007669"/>
    <property type="project" value="UniProtKB-SubCell"/>
</dbReference>
<feature type="transmembrane region" description="Helical" evidence="8">
    <location>
        <begin position="130"/>
        <end position="154"/>
    </location>
</feature>
<evidence type="ECO:0000256" key="4">
    <source>
        <dbReference type="ARBA" id="ARBA00022982"/>
    </source>
</evidence>
<dbReference type="Pfam" id="PF00115">
    <property type="entry name" value="COX1"/>
    <property type="match status" value="1"/>
</dbReference>
<feature type="transmembrane region" description="Helical" evidence="8">
    <location>
        <begin position="402"/>
        <end position="423"/>
    </location>
</feature>
<evidence type="ECO:0000256" key="2">
    <source>
        <dbReference type="ARBA" id="ARBA00022660"/>
    </source>
</evidence>
<feature type="transmembrane region" description="Helical" evidence="8">
    <location>
        <begin position="367"/>
        <end position="390"/>
    </location>
</feature>
<proteinExistence type="inferred from homology"/>
<evidence type="ECO:0000256" key="1">
    <source>
        <dbReference type="ARBA" id="ARBA00004141"/>
    </source>
</evidence>
<evidence type="ECO:0000259" key="9">
    <source>
        <dbReference type="PROSITE" id="PS50855"/>
    </source>
</evidence>
<dbReference type="GO" id="GO:0020037">
    <property type="term" value="F:heme binding"/>
    <property type="evidence" value="ECO:0007669"/>
    <property type="project" value="InterPro"/>
</dbReference>
<evidence type="ECO:0000256" key="7">
    <source>
        <dbReference type="RuleBase" id="RU000370"/>
    </source>
</evidence>
<feature type="transmembrane region" description="Helical" evidence="8">
    <location>
        <begin position="90"/>
        <end position="110"/>
    </location>
</feature>
<dbReference type="InterPro" id="IPR023615">
    <property type="entry name" value="Cyt_c_Oxase_su1_BS"/>
</dbReference>
<feature type="transmembrane region" description="Helical" evidence="8">
    <location>
        <begin position="324"/>
        <end position="347"/>
    </location>
</feature>
<evidence type="ECO:0000256" key="3">
    <source>
        <dbReference type="ARBA" id="ARBA00022692"/>
    </source>
</evidence>
<feature type="transmembrane region" description="Helical" evidence="8">
    <location>
        <begin position="515"/>
        <end position="537"/>
    </location>
</feature>
<keyword evidence="6 8" id="KW-0472">Membrane</keyword>
<gene>
    <name evidence="10" type="ORF">BSOLF_1281</name>
</gene>
<evidence type="ECO:0000313" key="11">
    <source>
        <dbReference type="Proteomes" id="UP000244338"/>
    </source>
</evidence>
<keyword evidence="7" id="KW-0813">Transport</keyword>
<dbReference type="SUPFAM" id="SSF81442">
    <property type="entry name" value="Cytochrome c oxidase subunit I-like"/>
    <property type="match status" value="1"/>
</dbReference>
<keyword evidence="4 7" id="KW-0249">Electron transport</keyword>
<dbReference type="InterPro" id="IPR023616">
    <property type="entry name" value="Cyt_c_oxase-like_su1_dom"/>
</dbReference>
<feature type="transmembrane region" description="Helical" evidence="8">
    <location>
        <begin position="55"/>
        <end position="78"/>
    </location>
</feature>
<feature type="transmembrane region" description="Helical" evidence="8">
    <location>
        <begin position="166"/>
        <end position="192"/>
    </location>
</feature>
<organism evidence="10 11">
    <name type="scientific">Candidatus Carbonibacillus altaicus</name>
    <dbReference type="NCBI Taxonomy" id="2163959"/>
    <lineage>
        <taxon>Bacteria</taxon>
        <taxon>Bacillati</taxon>
        <taxon>Bacillota</taxon>
        <taxon>Bacilli</taxon>
        <taxon>Bacillales</taxon>
        <taxon>Candidatus Carbonibacillus</taxon>
    </lineage>
</organism>
<dbReference type="InterPro" id="IPR000883">
    <property type="entry name" value="Cyt_C_Oxase_1"/>
</dbReference>
<feature type="transmembrane region" description="Helical" evidence="8">
    <location>
        <begin position="12"/>
        <end position="35"/>
    </location>
</feature>
<keyword evidence="7" id="KW-0408">Iron</keyword>
<evidence type="ECO:0000256" key="5">
    <source>
        <dbReference type="ARBA" id="ARBA00022989"/>
    </source>
</evidence>
<dbReference type="PANTHER" id="PTHR10422:SF40">
    <property type="entry name" value="CYTOCHROME C OXIDASE SUBUNIT I"/>
    <property type="match status" value="1"/>
</dbReference>
<feature type="transmembrane region" description="Helical" evidence="8">
    <location>
        <begin position="281"/>
        <end position="303"/>
    </location>
</feature>
<accession>A0A2R6Y4G9</accession>
<protein>
    <submittedName>
        <fullName evidence="10">Cytochrome c oxidase (B(O/a)3-type) chain I</fullName>
    </submittedName>
</protein>
<dbReference type="GO" id="GO:0004129">
    <property type="term" value="F:cytochrome-c oxidase activity"/>
    <property type="evidence" value="ECO:0007669"/>
    <property type="project" value="InterPro"/>
</dbReference>
<feature type="transmembrane region" description="Helical" evidence="8">
    <location>
        <begin position="212"/>
        <end position="236"/>
    </location>
</feature>
<feature type="domain" description="Cytochrome oxidase subunit I profile" evidence="9">
    <location>
        <begin position="1"/>
        <end position="507"/>
    </location>
</feature>
<feature type="transmembrane region" description="Helical" evidence="8">
    <location>
        <begin position="248"/>
        <end position="266"/>
    </location>
</feature>
<name>A0A2R6Y4G9_9BACL</name>
<dbReference type="Proteomes" id="UP000244338">
    <property type="component" value="Unassembled WGS sequence"/>
</dbReference>
<evidence type="ECO:0000256" key="6">
    <source>
        <dbReference type="ARBA" id="ARBA00023136"/>
    </source>
</evidence>
<comment type="caution">
    <text evidence="10">The sequence shown here is derived from an EMBL/GenBank/DDBJ whole genome shotgun (WGS) entry which is preliminary data.</text>
</comment>
<comment type="similarity">
    <text evidence="7">Belongs to the heme-copper respiratory oxidase family.</text>
</comment>
<dbReference type="PROSITE" id="PS50855">
    <property type="entry name" value="COX1"/>
    <property type="match status" value="1"/>
</dbReference>
<evidence type="ECO:0000256" key="8">
    <source>
        <dbReference type="SAM" id="Phobius"/>
    </source>
</evidence>
<keyword evidence="3 7" id="KW-0812">Transmembrane</keyword>
<dbReference type="PANTHER" id="PTHR10422">
    <property type="entry name" value="CYTOCHROME C OXIDASE SUBUNIT 1"/>
    <property type="match status" value="1"/>
</dbReference>
<dbReference type="EMBL" id="PEBX01000005">
    <property type="protein sequence ID" value="PTQ57577.1"/>
    <property type="molecule type" value="Genomic_DNA"/>
</dbReference>
<keyword evidence="7" id="KW-0479">Metal-binding</keyword>
<dbReference type="GO" id="GO:0009060">
    <property type="term" value="P:aerobic respiration"/>
    <property type="evidence" value="ECO:0007669"/>
    <property type="project" value="InterPro"/>
</dbReference>
<keyword evidence="2 7" id="KW-0679">Respiratory chain</keyword>